<comment type="caution">
    <text evidence="2">The sequence shown here is derived from an EMBL/GenBank/DDBJ whole genome shotgun (WGS) entry which is preliminary data.</text>
</comment>
<accession>A0AAV1SP09</accession>
<sequence length="51" mass="5662">MTVIRFLSCLQGEEINLSIDPLPRTGDDESWTGLLSDGNKKRGRTQVGVEE</sequence>
<gene>
    <name evidence="2" type="ORF">DCAF_LOCUS25095</name>
</gene>
<feature type="region of interest" description="Disordered" evidence="1">
    <location>
        <begin position="20"/>
        <end position="51"/>
    </location>
</feature>
<dbReference type="Proteomes" id="UP001314170">
    <property type="component" value="Unassembled WGS sequence"/>
</dbReference>
<dbReference type="EMBL" id="CAWUPB010001194">
    <property type="protein sequence ID" value="CAK7354158.1"/>
    <property type="molecule type" value="Genomic_DNA"/>
</dbReference>
<protein>
    <submittedName>
        <fullName evidence="2">Uncharacterized protein</fullName>
    </submittedName>
</protein>
<evidence type="ECO:0000256" key="1">
    <source>
        <dbReference type="SAM" id="MobiDB-lite"/>
    </source>
</evidence>
<reference evidence="2 3" key="1">
    <citation type="submission" date="2024-01" db="EMBL/GenBank/DDBJ databases">
        <authorList>
            <person name="Waweru B."/>
        </authorList>
    </citation>
    <scope>NUCLEOTIDE SEQUENCE [LARGE SCALE GENOMIC DNA]</scope>
</reference>
<organism evidence="2 3">
    <name type="scientific">Dovyalis caffra</name>
    <dbReference type="NCBI Taxonomy" id="77055"/>
    <lineage>
        <taxon>Eukaryota</taxon>
        <taxon>Viridiplantae</taxon>
        <taxon>Streptophyta</taxon>
        <taxon>Embryophyta</taxon>
        <taxon>Tracheophyta</taxon>
        <taxon>Spermatophyta</taxon>
        <taxon>Magnoliopsida</taxon>
        <taxon>eudicotyledons</taxon>
        <taxon>Gunneridae</taxon>
        <taxon>Pentapetalae</taxon>
        <taxon>rosids</taxon>
        <taxon>fabids</taxon>
        <taxon>Malpighiales</taxon>
        <taxon>Salicaceae</taxon>
        <taxon>Flacourtieae</taxon>
        <taxon>Dovyalis</taxon>
    </lineage>
</organism>
<dbReference type="AlphaFoldDB" id="A0AAV1SP09"/>
<name>A0AAV1SP09_9ROSI</name>
<evidence type="ECO:0000313" key="3">
    <source>
        <dbReference type="Proteomes" id="UP001314170"/>
    </source>
</evidence>
<evidence type="ECO:0000313" key="2">
    <source>
        <dbReference type="EMBL" id="CAK7354158.1"/>
    </source>
</evidence>
<proteinExistence type="predicted"/>
<keyword evidence="3" id="KW-1185">Reference proteome</keyword>